<evidence type="ECO:0000256" key="9">
    <source>
        <dbReference type="ARBA" id="ARBA00052716"/>
    </source>
</evidence>
<keyword evidence="13" id="KW-0963">Cytoplasm</keyword>
<feature type="binding site" evidence="16">
    <location>
        <begin position="10"/>
        <end position="15"/>
    </location>
    <ligand>
        <name>NAD(+)</name>
        <dbReference type="ChEBI" id="CHEBI:57540"/>
    </ligand>
</feature>
<evidence type="ECO:0000256" key="4">
    <source>
        <dbReference type="ARBA" id="ARBA00023002"/>
    </source>
</evidence>
<dbReference type="Proteomes" id="UP000005947">
    <property type="component" value="Unassembled WGS sequence"/>
</dbReference>
<evidence type="ECO:0000256" key="13">
    <source>
        <dbReference type="HAMAP-Rule" id="MF_00394"/>
    </source>
</evidence>
<dbReference type="NCBIfam" id="NF000942">
    <property type="entry name" value="PRK00094.1-4"/>
    <property type="match status" value="1"/>
</dbReference>
<dbReference type="OrthoDB" id="9812273at2"/>
<dbReference type="GO" id="GO:0005975">
    <property type="term" value="P:carbohydrate metabolic process"/>
    <property type="evidence" value="ECO:0007669"/>
    <property type="project" value="InterPro"/>
</dbReference>
<dbReference type="GO" id="GO:0051287">
    <property type="term" value="F:NAD binding"/>
    <property type="evidence" value="ECO:0007669"/>
    <property type="project" value="InterPro"/>
</dbReference>
<evidence type="ECO:0000256" key="16">
    <source>
        <dbReference type="PIRSR" id="PIRSR000114-3"/>
    </source>
</evidence>
<organism evidence="20 21">
    <name type="scientific">Fannyhessea vaginae DSM 15829</name>
    <dbReference type="NCBI Taxonomy" id="525256"/>
    <lineage>
        <taxon>Bacteria</taxon>
        <taxon>Bacillati</taxon>
        <taxon>Actinomycetota</taxon>
        <taxon>Coriobacteriia</taxon>
        <taxon>Coriobacteriales</taxon>
        <taxon>Atopobiaceae</taxon>
        <taxon>Fannyhessea</taxon>
    </lineage>
</organism>
<comment type="function">
    <text evidence="13">Catalyzes the reduction of the glycolytic intermediate dihydroxyacetone phosphate (DHAP) to sn-glycerol 3-phosphate (G3P), the key precursor for phospholipid synthesis.</text>
</comment>
<dbReference type="Pfam" id="PF07479">
    <property type="entry name" value="NAD_Gly3P_dh_C"/>
    <property type="match status" value="1"/>
</dbReference>
<dbReference type="HAMAP" id="MF_00394">
    <property type="entry name" value="NAD_Glyc3P_dehydrog"/>
    <property type="match status" value="1"/>
</dbReference>
<evidence type="ECO:0000256" key="7">
    <source>
        <dbReference type="ARBA" id="ARBA00023209"/>
    </source>
</evidence>
<comment type="similarity">
    <text evidence="1 13 17">Belongs to the NAD-dependent glycerol-3-phosphate dehydrogenase family.</text>
</comment>
<comment type="subcellular location">
    <subcellularLocation>
        <location evidence="13">Cytoplasm</location>
    </subcellularLocation>
</comment>
<comment type="caution">
    <text evidence="20">The sequence shown here is derived from an EMBL/GenBank/DDBJ whole genome shotgun (WGS) entry which is preliminary data.</text>
</comment>
<comment type="caution">
    <text evidence="13">Lacks conserved residue(s) required for the propagation of feature annotation.</text>
</comment>
<keyword evidence="2 13" id="KW-0444">Lipid biosynthesis</keyword>
<feature type="binding site" evidence="13">
    <location>
        <position position="34"/>
    </location>
    <ligand>
        <name>NADPH</name>
        <dbReference type="ChEBI" id="CHEBI:57783"/>
    </ligand>
</feature>
<dbReference type="EC" id="1.1.1.94" evidence="10 13"/>
<dbReference type="InterPro" id="IPR036291">
    <property type="entry name" value="NAD(P)-bd_dom_sf"/>
</dbReference>
<feature type="binding site" evidence="13">
    <location>
        <position position="257"/>
    </location>
    <ligand>
        <name>sn-glycerol 3-phosphate</name>
        <dbReference type="ChEBI" id="CHEBI:57597"/>
    </ligand>
</feature>
<evidence type="ECO:0000256" key="6">
    <source>
        <dbReference type="ARBA" id="ARBA00023098"/>
    </source>
</evidence>
<proteinExistence type="inferred from homology"/>
<feature type="domain" description="Glycerol-3-phosphate dehydrogenase NAD-dependent N-terminal" evidence="18">
    <location>
        <begin position="5"/>
        <end position="161"/>
    </location>
</feature>
<evidence type="ECO:0000259" key="19">
    <source>
        <dbReference type="Pfam" id="PF07479"/>
    </source>
</evidence>
<evidence type="ECO:0000313" key="20">
    <source>
        <dbReference type="EMBL" id="EGF22997.1"/>
    </source>
</evidence>
<evidence type="ECO:0000256" key="10">
    <source>
        <dbReference type="ARBA" id="ARBA00066687"/>
    </source>
</evidence>
<comment type="catalytic activity">
    <reaction evidence="9">
        <text>sn-glycerol 3-phosphate + NADP(+) = dihydroxyacetone phosphate + NADPH + H(+)</text>
        <dbReference type="Rhea" id="RHEA:11096"/>
        <dbReference type="ChEBI" id="CHEBI:15378"/>
        <dbReference type="ChEBI" id="CHEBI:57597"/>
        <dbReference type="ChEBI" id="CHEBI:57642"/>
        <dbReference type="ChEBI" id="CHEBI:57783"/>
        <dbReference type="ChEBI" id="CHEBI:58349"/>
        <dbReference type="EC" id="1.1.1.94"/>
    </reaction>
    <physiologicalReaction direction="right-to-left" evidence="9">
        <dbReference type="Rhea" id="RHEA:11098"/>
    </physiologicalReaction>
</comment>
<feature type="binding site" evidence="13">
    <location>
        <position position="255"/>
    </location>
    <ligand>
        <name>sn-glycerol 3-phosphate</name>
        <dbReference type="ChEBI" id="CHEBI:57597"/>
    </ligand>
</feature>
<name>F1T692_9ACTN</name>
<evidence type="ECO:0000256" key="11">
    <source>
        <dbReference type="ARBA" id="ARBA00069372"/>
    </source>
</evidence>
<feature type="binding site" evidence="13">
    <location>
        <position position="192"/>
    </location>
    <ligand>
        <name>sn-glycerol 3-phosphate</name>
        <dbReference type="ChEBI" id="CHEBI:57597"/>
    </ligand>
</feature>
<sequence length="340" mass="36684">MSISKVAVIGSGSWGTAVSGLLGLHADQVMIWSHDQEIADYINEHHRNPVQLNTYTMLSCVCASTDYQSVLKDAQAIVMVVPSQFIRACAQAAQPYVDSQTPVLILTKGIENHTNYTMSEVLSEVWGNPARIAVLSGPNHAEEICKGKISAAVIASTHASVAQFFQRLIMNENFRIYLSDDVVGVELCAAIKNVVAIACGICTGLGYGDNALAVLMTRGLAEISRIVIAKGGKSLTCMGLAGMGDLIATCTSVHSRNRSFGCAFSQGESLQEYEQRTSMVVEGARAALSTQELCKKLSIESPLTNSVYSVLYEHAKLEDVIALLLERIPHEEFYGMSTNN</sequence>
<dbReference type="UniPathway" id="UPA00940"/>
<reference evidence="20 21" key="1">
    <citation type="submission" date="2011-02" db="EMBL/GenBank/DDBJ databases">
        <authorList>
            <person name="Muzny D."/>
            <person name="Qin X."/>
            <person name="Buhay C."/>
            <person name="Dugan-Rocha S."/>
            <person name="Ding Y."/>
            <person name="Chen G."/>
            <person name="Hawes A."/>
            <person name="Holder M."/>
            <person name="Jhangiani S."/>
            <person name="Johnson A."/>
            <person name="Khan Z."/>
            <person name="Li Z."/>
            <person name="Liu W."/>
            <person name="Liu X."/>
            <person name="Perez L."/>
            <person name="Shen H."/>
            <person name="Wang Q."/>
            <person name="Watt J."/>
            <person name="Xi L."/>
            <person name="Xin Y."/>
            <person name="Zhou J."/>
            <person name="Deng J."/>
            <person name="Jiang H."/>
            <person name="Liu Y."/>
            <person name="Qu J."/>
            <person name="Song X.-Z."/>
            <person name="Zhang L."/>
            <person name="Villasana D."/>
            <person name="Johnson A."/>
            <person name="Liu J."/>
            <person name="Liyanage D."/>
            <person name="Lorensuhewa L."/>
            <person name="Robinson T."/>
            <person name="Song A."/>
            <person name="Song B.-B."/>
            <person name="Dinh H."/>
            <person name="Thornton R."/>
            <person name="Coyle M."/>
            <person name="Francisco L."/>
            <person name="Jackson L."/>
            <person name="Javaid M."/>
            <person name="Korchina V."/>
            <person name="Kovar C."/>
            <person name="Mata R."/>
            <person name="Mathew T."/>
            <person name="Ngo R."/>
            <person name="Nguyen L."/>
            <person name="Nguyen N."/>
            <person name="Okwuonu G."/>
            <person name="Ongeri F."/>
            <person name="Pham C."/>
            <person name="Simmons D."/>
            <person name="Wilczek-Boney K."/>
            <person name="Hale W."/>
            <person name="Jakkamsetti A."/>
            <person name="Pham P."/>
            <person name="Ruth R."/>
            <person name="San Lucas F."/>
            <person name="Warren J."/>
            <person name="Zhang J."/>
            <person name="Zhao Z."/>
            <person name="Zhou C."/>
            <person name="Zhu D."/>
            <person name="Lee S."/>
            <person name="Bess C."/>
            <person name="Blankenburg K."/>
            <person name="Forbes L."/>
            <person name="Fu Q."/>
            <person name="Gubbala S."/>
            <person name="Hirani K."/>
            <person name="Jayaseelan J.C."/>
            <person name="Lara F."/>
            <person name="Munidasa M."/>
            <person name="Palculict T."/>
            <person name="Patil S."/>
            <person name="Pu L.-L."/>
            <person name="Saada N."/>
            <person name="Tang L."/>
            <person name="Weissenberger G."/>
            <person name="Zhu Y."/>
            <person name="Hemphill L."/>
            <person name="Shang Y."/>
            <person name="Youmans B."/>
            <person name="Ayvaz T."/>
            <person name="Ross M."/>
            <person name="Santibanez J."/>
            <person name="Aqrawi P."/>
            <person name="Gross S."/>
            <person name="Joshi V."/>
            <person name="Fowler G."/>
            <person name="Nazareth L."/>
            <person name="Reid J."/>
            <person name="Worley K."/>
            <person name="Petrosino J."/>
            <person name="Highlander S."/>
            <person name="Gibbs R."/>
        </authorList>
    </citation>
    <scope>NUCLEOTIDE SEQUENCE [LARGE SCALE GENOMIC DNA]</scope>
    <source>
        <strain evidence="20 21">DSM 15829</strain>
    </source>
</reference>
<keyword evidence="4 13" id="KW-0560">Oxidoreductase</keyword>
<comment type="pathway">
    <text evidence="13">Membrane lipid metabolism; glycerophospholipid metabolism.</text>
</comment>
<feature type="domain" description="Glycerol-3-phosphate dehydrogenase NAD-dependent C-terminal" evidence="19">
    <location>
        <begin position="181"/>
        <end position="321"/>
    </location>
</feature>
<dbReference type="GO" id="GO:0005829">
    <property type="term" value="C:cytosol"/>
    <property type="evidence" value="ECO:0007669"/>
    <property type="project" value="TreeGrafter"/>
</dbReference>
<dbReference type="InterPro" id="IPR013328">
    <property type="entry name" value="6PGD_dom2"/>
</dbReference>
<feature type="binding site" evidence="16">
    <location>
        <position position="85"/>
    </location>
    <ligand>
        <name>NAD(+)</name>
        <dbReference type="ChEBI" id="CHEBI:57540"/>
    </ligand>
</feature>
<dbReference type="GO" id="GO:0141152">
    <property type="term" value="F:glycerol-3-phosphate dehydrogenase (NAD+) activity"/>
    <property type="evidence" value="ECO:0007669"/>
    <property type="project" value="RHEA"/>
</dbReference>
<evidence type="ECO:0000256" key="1">
    <source>
        <dbReference type="ARBA" id="ARBA00011009"/>
    </source>
</evidence>
<evidence type="ECO:0000256" key="14">
    <source>
        <dbReference type="PIRSR" id="PIRSR000114-1"/>
    </source>
</evidence>
<evidence type="ECO:0000256" key="12">
    <source>
        <dbReference type="ARBA" id="ARBA00080511"/>
    </source>
</evidence>
<feature type="binding site" evidence="13">
    <location>
        <position position="13"/>
    </location>
    <ligand>
        <name>NADPH</name>
        <dbReference type="ChEBI" id="CHEBI:57783"/>
    </ligand>
</feature>
<feature type="binding site" evidence="15">
    <location>
        <position position="108"/>
    </location>
    <ligand>
        <name>substrate</name>
    </ligand>
</feature>
<dbReference type="SUPFAM" id="SSF51735">
    <property type="entry name" value="NAD(P)-binding Rossmann-fold domains"/>
    <property type="match status" value="1"/>
</dbReference>
<evidence type="ECO:0000256" key="17">
    <source>
        <dbReference type="RuleBase" id="RU000437"/>
    </source>
</evidence>
<keyword evidence="3 13" id="KW-0521">NADP</keyword>
<dbReference type="GO" id="GO:0046167">
    <property type="term" value="P:glycerol-3-phosphate biosynthetic process"/>
    <property type="evidence" value="ECO:0007669"/>
    <property type="project" value="UniProtKB-UniRule"/>
</dbReference>
<evidence type="ECO:0000256" key="8">
    <source>
        <dbReference type="ARBA" id="ARBA00023264"/>
    </source>
</evidence>
<dbReference type="PRINTS" id="PR00077">
    <property type="entry name" value="GPDHDRGNASE"/>
</dbReference>
<keyword evidence="13" id="KW-0547">Nucleotide-binding</keyword>
<dbReference type="PROSITE" id="PS00957">
    <property type="entry name" value="NAD_G3PDH"/>
    <property type="match status" value="1"/>
</dbReference>
<feature type="binding site" evidence="13">
    <location>
        <position position="256"/>
    </location>
    <ligand>
        <name>NADPH</name>
        <dbReference type="ChEBI" id="CHEBI:57783"/>
    </ligand>
</feature>
<dbReference type="PANTHER" id="PTHR11728">
    <property type="entry name" value="GLYCEROL-3-PHOSPHATE DEHYDROGENASE"/>
    <property type="match status" value="1"/>
</dbReference>
<dbReference type="GeneID" id="93210529"/>
<dbReference type="InterPro" id="IPR006109">
    <property type="entry name" value="G3P_DH_NAD-dep_C"/>
</dbReference>
<feature type="binding site" evidence="16">
    <location>
        <position position="141"/>
    </location>
    <ligand>
        <name>NAD(+)</name>
        <dbReference type="ChEBI" id="CHEBI:57540"/>
    </ligand>
</feature>
<keyword evidence="5 13" id="KW-0520">NAD</keyword>
<dbReference type="Gene3D" id="3.40.50.720">
    <property type="entry name" value="NAD(P)-binding Rossmann-like Domain"/>
    <property type="match status" value="1"/>
</dbReference>
<dbReference type="FunFam" id="3.40.50.720:FF:000019">
    <property type="entry name" value="Glycerol-3-phosphate dehydrogenase [NAD(P)+]"/>
    <property type="match status" value="1"/>
</dbReference>
<keyword evidence="6 13" id="KW-0443">Lipid metabolism</keyword>
<dbReference type="RefSeq" id="WP_006303189.1">
    <property type="nucleotide sequence ID" value="NZ_ACGK02000002.1"/>
</dbReference>
<protein>
    <recommendedName>
        <fullName evidence="11 13">Glycerol-3-phosphate dehydrogenase [NAD(P)+]</fullName>
        <ecNumber evidence="10 13">1.1.1.94</ecNumber>
    </recommendedName>
    <alternativeName>
        <fullName evidence="13">NAD(P)(+)-dependent glycerol-3-phosphate dehydrogenase</fullName>
    </alternativeName>
    <alternativeName>
        <fullName evidence="12 13">NAD(P)H-dependent dihydroxyacetone-phosphate reductase</fullName>
    </alternativeName>
</protein>
<feature type="binding site" evidence="13">
    <location>
        <position position="14"/>
    </location>
    <ligand>
        <name>NADPH</name>
        <dbReference type="ChEBI" id="CHEBI:57783"/>
    </ligand>
</feature>
<feature type="binding site" evidence="13">
    <location>
        <position position="137"/>
    </location>
    <ligand>
        <name>sn-glycerol 3-phosphate</name>
        <dbReference type="ChEBI" id="CHEBI:57597"/>
    </ligand>
</feature>
<evidence type="ECO:0000256" key="15">
    <source>
        <dbReference type="PIRSR" id="PIRSR000114-2"/>
    </source>
</evidence>
<evidence type="ECO:0000256" key="2">
    <source>
        <dbReference type="ARBA" id="ARBA00022516"/>
    </source>
</evidence>
<keyword evidence="8 13" id="KW-1208">Phospholipid metabolism</keyword>
<dbReference type="GO" id="GO:0046168">
    <property type="term" value="P:glycerol-3-phosphate catabolic process"/>
    <property type="evidence" value="ECO:0007669"/>
    <property type="project" value="InterPro"/>
</dbReference>
<comment type="catalytic activity">
    <reaction evidence="13">
        <text>sn-glycerol 3-phosphate + NAD(+) = dihydroxyacetone phosphate + NADH + H(+)</text>
        <dbReference type="Rhea" id="RHEA:11092"/>
        <dbReference type="ChEBI" id="CHEBI:15378"/>
        <dbReference type="ChEBI" id="CHEBI:57540"/>
        <dbReference type="ChEBI" id="CHEBI:57597"/>
        <dbReference type="ChEBI" id="CHEBI:57642"/>
        <dbReference type="ChEBI" id="CHEBI:57945"/>
        <dbReference type="EC" id="1.1.1.94"/>
    </reaction>
</comment>
<dbReference type="SUPFAM" id="SSF48179">
    <property type="entry name" value="6-phosphogluconate dehydrogenase C-terminal domain-like"/>
    <property type="match status" value="1"/>
</dbReference>
<feature type="binding site" evidence="13">
    <location>
        <position position="282"/>
    </location>
    <ligand>
        <name>NADPH</name>
        <dbReference type="ChEBI" id="CHEBI:57783"/>
    </ligand>
</feature>
<feature type="binding site" evidence="13">
    <location>
        <position position="280"/>
    </location>
    <ligand>
        <name>NADPH</name>
        <dbReference type="ChEBI" id="CHEBI:57783"/>
    </ligand>
</feature>
<feature type="active site" description="Proton acceptor" evidence="13 14">
    <location>
        <position position="192"/>
    </location>
</feature>
<dbReference type="InterPro" id="IPR006168">
    <property type="entry name" value="G3P_DH_NAD-dep"/>
</dbReference>
<keyword evidence="21" id="KW-1185">Reference proteome</keyword>
<gene>
    <name evidence="13 20" type="primary">gpsA</name>
    <name evidence="20" type="ORF">HMPREF0091_10992</name>
</gene>
<feature type="binding site" evidence="15">
    <location>
        <begin position="256"/>
        <end position="257"/>
    </location>
    <ligand>
        <name>substrate</name>
    </ligand>
</feature>
<feature type="binding site" evidence="13">
    <location>
        <position position="108"/>
    </location>
    <ligand>
        <name>NADPH</name>
        <dbReference type="ChEBI" id="CHEBI:57783"/>
    </ligand>
</feature>
<dbReference type="Pfam" id="PF01210">
    <property type="entry name" value="NAD_Gly3P_dh_N"/>
    <property type="match status" value="1"/>
</dbReference>
<accession>F1T692</accession>
<dbReference type="Gene3D" id="1.10.1040.10">
    <property type="entry name" value="N-(1-d-carboxylethyl)-l-norvaline Dehydrogenase, domain 2"/>
    <property type="match status" value="1"/>
</dbReference>
<dbReference type="GO" id="GO:0141153">
    <property type="term" value="F:glycerol-3-phosphate dehydrogenase (NADP+) activity"/>
    <property type="evidence" value="ECO:0007669"/>
    <property type="project" value="RHEA"/>
</dbReference>
<dbReference type="GO" id="GO:0008654">
    <property type="term" value="P:phospholipid biosynthetic process"/>
    <property type="evidence" value="ECO:0007669"/>
    <property type="project" value="UniProtKB-KW"/>
</dbReference>
<dbReference type="InterPro" id="IPR008927">
    <property type="entry name" value="6-PGluconate_DH-like_C_sf"/>
</dbReference>
<dbReference type="InterPro" id="IPR011128">
    <property type="entry name" value="G3P_DH_NAD-dep_N"/>
</dbReference>
<dbReference type="FunFam" id="1.10.1040.10:FF:000001">
    <property type="entry name" value="Glycerol-3-phosphate dehydrogenase [NAD(P)+]"/>
    <property type="match status" value="1"/>
</dbReference>
<dbReference type="PIRSF" id="PIRSF000114">
    <property type="entry name" value="Glycerol-3-P_dh"/>
    <property type="match status" value="1"/>
</dbReference>
<feature type="binding site" evidence="16">
    <location>
        <position position="256"/>
    </location>
    <ligand>
        <name>NAD(+)</name>
        <dbReference type="ChEBI" id="CHEBI:57540"/>
    </ligand>
</feature>
<feature type="binding site" evidence="13">
    <location>
        <position position="256"/>
    </location>
    <ligand>
        <name>sn-glycerol 3-phosphate</name>
        <dbReference type="ChEBI" id="CHEBI:57597"/>
    </ligand>
</feature>
<evidence type="ECO:0000259" key="18">
    <source>
        <dbReference type="Pfam" id="PF01210"/>
    </source>
</evidence>
<dbReference type="EMBL" id="ACGK02000002">
    <property type="protein sequence ID" value="EGF22997.1"/>
    <property type="molecule type" value="Genomic_DNA"/>
</dbReference>
<dbReference type="eggNOG" id="COG0240">
    <property type="taxonomic scope" value="Bacteria"/>
</dbReference>
<dbReference type="GO" id="GO:0006650">
    <property type="term" value="P:glycerophospholipid metabolic process"/>
    <property type="evidence" value="ECO:0007669"/>
    <property type="project" value="UniProtKB-UniRule"/>
</dbReference>
<feature type="binding site" evidence="13">
    <location>
        <position position="141"/>
    </location>
    <ligand>
        <name>NADPH</name>
        <dbReference type="ChEBI" id="CHEBI:57783"/>
    </ligand>
</feature>
<feature type="binding site" evidence="13">
    <location>
        <position position="245"/>
    </location>
    <ligand>
        <name>sn-glycerol 3-phosphate</name>
        <dbReference type="ChEBI" id="CHEBI:57597"/>
    </ligand>
</feature>
<evidence type="ECO:0000256" key="5">
    <source>
        <dbReference type="ARBA" id="ARBA00023027"/>
    </source>
</evidence>
<evidence type="ECO:0000256" key="3">
    <source>
        <dbReference type="ARBA" id="ARBA00022857"/>
    </source>
</evidence>
<dbReference type="PANTHER" id="PTHR11728:SF1">
    <property type="entry name" value="GLYCEROL-3-PHOSPHATE DEHYDROGENASE [NAD(+)] 2, CHLOROPLASTIC"/>
    <property type="match status" value="1"/>
</dbReference>
<dbReference type="NCBIfam" id="NF000940">
    <property type="entry name" value="PRK00094.1-2"/>
    <property type="match status" value="1"/>
</dbReference>
<dbReference type="AlphaFoldDB" id="F1T692"/>
<evidence type="ECO:0000313" key="21">
    <source>
        <dbReference type="Proteomes" id="UP000005947"/>
    </source>
</evidence>
<keyword evidence="7 13" id="KW-0594">Phospholipid biosynthesis</keyword>
<feature type="binding site" evidence="13">
    <location>
        <position position="108"/>
    </location>
    <ligand>
        <name>sn-glycerol 3-phosphate</name>
        <dbReference type="ChEBI" id="CHEBI:57597"/>
    </ligand>
</feature>